<organism evidence="1 2">
    <name type="scientific">Pangasianodon hypophthalmus</name>
    <name type="common">Striped catfish</name>
    <name type="synonym">Helicophagus hypophthalmus</name>
    <dbReference type="NCBI Taxonomy" id="310915"/>
    <lineage>
        <taxon>Eukaryota</taxon>
        <taxon>Metazoa</taxon>
        <taxon>Chordata</taxon>
        <taxon>Craniata</taxon>
        <taxon>Vertebrata</taxon>
        <taxon>Euteleostomi</taxon>
        <taxon>Actinopterygii</taxon>
        <taxon>Neopterygii</taxon>
        <taxon>Teleostei</taxon>
        <taxon>Ostariophysi</taxon>
        <taxon>Siluriformes</taxon>
        <taxon>Pangasiidae</taxon>
        <taxon>Pangasianodon</taxon>
    </lineage>
</organism>
<name>A0A5N5JJH7_PANHP</name>
<sequence length="67" mass="7814">MLSVLLRHFFPLPRPEVTFNLAQCNRRAKFQSTSWEEIAKQARSEQRERHNVQVCSKLAADLGMKTI</sequence>
<dbReference type="Proteomes" id="UP000327468">
    <property type="component" value="Chromosome 29"/>
</dbReference>
<comment type="caution">
    <text evidence="1">The sequence shown here is derived from an EMBL/GenBank/DDBJ whole genome shotgun (WGS) entry which is preliminary data.</text>
</comment>
<evidence type="ECO:0000313" key="1">
    <source>
        <dbReference type="EMBL" id="KAB5517980.1"/>
    </source>
</evidence>
<gene>
    <name evidence="1" type="ORF">PHYPO_G00173810</name>
</gene>
<protein>
    <submittedName>
        <fullName evidence="1">Uncharacterized protein</fullName>
    </submittedName>
</protein>
<dbReference type="EMBL" id="VFJC01000030">
    <property type="protein sequence ID" value="KAB5517980.1"/>
    <property type="molecule type" value="Genomic_DNA"/>
</dbReference>
<reference evidence="1 2" key="1">
    <citation type="submission" date="2019-06" db="EMBL/GenBank/DDBJ databases">
        <title>A chromosome-scale genome assembly of the striped catfish, Pangasianodon hypophthalmus.</title>
        <authorList>
            <person name="Wen M."/>
            <person name="Zahm M."/>
            <person name="Roques C."/>
            <person name="Cabau C."/>
            <person name="Klopp C."/>
            <person name="Donnadieu C."/>
            <person name="Jouanno E."/>
            <person name="Avarre J.-C."/>
            <person name="Campet M."/>
            <person name="Ha T.T.T."/>
            <person name="Dugue R."/>
            <person name="Lampietro C."/>
            <person name="Louis A."/>
            <person name="Herpin A."/>
            <person name="Echchiki A."/>
            <person name="Berthelot C."/>
            <person name="Parey E."/>
            <person name="Roest-Crollius H."/>
            <person name="Braasch I."/>
            <person name="Postlethwait J."/>
            <person name="Bobe J."/>
            <person name="Montfort J."/>
            <person name="Bouchez O."/>
            <person name="Begum T."/>
            <person name="Schartl M."/>
            <person name="Guiguen Y."/>
        </authorList>
    </citation>
    <scope>NUCLEOTIDE SEQUENCE [LARGE SCALE GENOMIC DNA]</scope>
    <source>
        <strain evidence="1 2">Indonesia</strain>
        <tissue evidence="1">Blood</tissue>
    </source>
</reference>
<proteinExistence type="predicted"/>
<evidence type="ECO:0000313" key="2">
    <source>
        <dbReference type="Proteomes" id="UP000327468"/>
    </source>
</evidence>
<accession>A0A5N5JJH7</accession>
<dbReference type="AlphaFoldDB" id="A0A5N5JJH7"/>
<keyword evidence="2" id="KW-1185">Reference proteome</keyword>